<gene>
    <name evidence="1" type="ORF">SAMN03080610_03064</name>
</gene>
<name>A0A1G5P1Q2_AFIMA</name>
<dbReference type="STRING" id="1120955.SAMN03080610_03064"/>
<dbReference type="PANTHER" id="PTHR33986">
    <property type="entry name" value="OS02G0535700 PROTEIN"/>
    <property type="match status" value="1"/>
</dbReference>
<dbReference type="Pfam" id="PF06258">
    <property type="entry name" value="Mito_fiss_Elm1"/>
    <property type="match status" value="1"/>
</dbReference>
<dbReference type="Proteomes" id="UP000199347">
    <property type="component" value="Unassembled WGS sequence"/>
</dbReference>
<proteinExistence type="predicted"/>
<dbReference type="PANTHER" id="PTHR33986:SF15">
    <property type="entry name" value="MITOCHONDRIAL FISSION PROTEIN ELM1"/>
    <property type="match status" value="1"/>
</dbReference>
<dbReference type="EMBL" id="FMVW01000008">
    <property type="protein sequence ID" value="SCZ43464.1"/>
    <property type="molecule type" value="Genomic_DNA"/>
</dbReference>
<evidence type="ECO:0008006" key="3">
    <source>
        <dbReference type="Google" id="ProtNLM"/>
    </source>
</evidence>
<evidence type="ECO:0000313" key="2">
    <source>
        <dbReference type="Proteomes" id="UP000199347"/>
    </source>
</evidence>
<dbReference type="InterPro" id="IPR009367">
    <property type="entry name" value="Elm1-like"/>
</dbReference>
<dbReference type="RefSeq" id="WP_170130514.1">
    <property type="nucleotide sequence ID" value="NZ_FMVW01000008.1"/>
</dbReference>
<sequence>MRSQALGLAERLGVPFEEKTIRLRQPWSWLPGHLCPAALTGLDPSRDLLTPPWPDLLISCGRRSTAASIAIHSASEGTTRTVHIQNPLTPVHHFDLVVSMRHDHLAGENVVNVDTALHRVTREKLDEAAAQWGPRLRGSENSLIGVVLGGPTRHYWMSEAFLARLKAIIRGVHEVTGARVVVTPSRRTEDRVKQALAGEFQAEPWYWQWNGSGDNPYFGLLALADRLIVTADSVSMVSEAVASGHPVNLLPLNGRSRRHDEFASNLDARGLVSLTGPDGVDLEFQGAGAVDATAYAAEVVRERLLS</sequence>
<keyword evidence="2" id="KW-1185">Reference proteome</keyword>
<accession>A0A1G5P1Q2</accession>
<dbReference type="AlphaFoldDB" id="A0A1G5P1Q2"/>
<evidence type="ECO:0000313" key="1">
    <source>
        <dbReference type="EMBL" id="SCZ43464.1"/>
    </source>
</evidence>
<reference evidence="1 2" key="1">
    <citation type="submission" date="2016-10" db="EMBL/GenBank/DDBJ databases">
        <authorList>
            <person name="de Groot N.N."/>
        </authorList>
    </citation>
    <scope>NUCLEOTIDE SEQUENCE [LARGE SCALE GENOMIC DNA]</scope>
    <source>
        <strain evidence="1 2">DSM 2698</strain>
    </source>
</reference>
<protein>
    <recommendedName>
        <fullName evidence="3">Nucleoside-diphosphate sugar epimerase</fullName>
    </recommendedName>
</protein>
<organism evidence="1 2">
    <name type="scientific">Afifella marina DSM 2698</name>
    <dbReference type="NCBI Taxonomy" id="1120955"/>
    <lineage>
        <taxon>Bacteria</taxon>
        <taxon>Pseudomonadati</taxon>
        <taxon>Pseudomonadota</taxon>
        <taxon>Alphaproteobacteria</taxon>
        <taxon>Hyphomicrobiales</taxon>
        <taxon>Afifellaceae</taxon>
        <taxon>Afifella</taxon>
    </lineage>
</organism>